<feature type="transmembrane region" description="Helical" evidence="3">
    <location>
        <begin position="65"/>
        <end position="87"/>
    </location>
</feature>
<accession>A0A5N0TKT4</accession>
<comment type="caution">
    <text evidence="5">The sequence shown here is derived from an EMBL/GenBank/DDBJ whole genome shotgun (WGS) entry which is preliminary data.</text>
</comment>
<dbReference type="EMBL" id="VYUY01000009">
    <property type="protein sequence ID" value="KAA9133909.1"/>
    <property type="molecule type" value="Genomic_DNA"/>
</dbReference>
<dbReference type="CDD" id="cd00060">
    <property type="entry name" value="FHA"/>
    <property type="match status" value="1"/>
</dbReference>
<dbReference type="InterPro" id="IPR043739">
    <property type="entry name" value="DUF5684"/>
</dbReference>
<dbReference type="SUPFAM" id="SSF49879">
    <property type="entry name" value="SMAD/FHA domain"/>
    <property type="match status" value="1"/>
</dbReference>
<dbReference type="AlphaFoldDB" id="A0A5N0TKT4"/>
<reference evidence="6" key="1">
    <citation type="submission" date="2019-09" db="EMBL/GenBank/DDBJ databases">
        <title>Mumia zhuanghuii sp. nov. isolated from the intestinal contents of plateau pika (Ochotona curzoniae) in the Qinghai-Tibet plateau of China.</title>
        <authorList>
            <person name="Tian Z."/>
        </authorList>
    </citation>
    <scope>NUCLEOTIDE SEQUENCE [LARGE SCALE GENOMIC DNA]</scope>
    <source>
        <strain evidence="6">L-033</strain>
    </source>
</reference>
<organism evidence="5 6">
    <name type="scientific">Microbacterium caowuchunii</name>
    <dbReference type="NCBI Taxonomy" id="2614638"/>
    <lineage>
        <taxon>Bacteria</taxon>
        <taxon>Bacillati</taxon>
        <taxon>Actinomycetota</taxon>
        <taxon>Actinomycetes</taxon>
        <taxon>Micrococcales</taxon>
        <taxon>Microbacteriaceae</taxon>
        <taxon>Microbacterium</taxon>
    </lineage>
</organism>
<evidence type="ECO:0000259" key="4">
    <source>
        <dbReference type="PROSITE" id="PS50006"/>
    </source>
</evidence>
<proteinExistence type="predicted"/>
<evidence type="ECO:0000256" key="3">
    <source>
        <dbReference type="SAM" id="Phobius"/>
    </source>
</evidence>
<dbReference type="InterPro" id="IPR000253">
    <property type="entry name" value="FHA_dom"/>
</dbReference>
<feature type="transmembrane region" description="Helical" evidence="3">
    <location>
        <begin position="6"/>
        <end position="27"/>
    </location>
</feature>
<feature type="transmembrane region" description="Helical" evidence="3">
    <location>
        <begin position="99"/>
        <end position="121"/>
    </location>
</feature>
<feature type="compositionally biased region" description="Low complexity" evidence="2">
    <location>
        <begin position="308"/>
        <end position="325"/>
    </location>
</feature>
<gene>
    <name evidence="5" type="ORF">F6B40_09235</name>
</gene>
<sequence length="508" mass="52398">MTDTFTGWNLLVVLLPTTLVGLAVYAWTALALGAVFGKLGIAGWKAWVPVYNAVVVLGLGGLSGWLLLLMLIPVFGPIFVFVALVTAAHRIGTAFGCGAGMTVLAALLFPVWASVLGFGAARPVEPLPLRAATRGGEEELSDFSARFERGHGGEDLLSARRSVPSPSAWIPPAASVAPVDAPPTAPVATIAPSWPEPYAPSPATADPFAVSEDAAASVPPHATEAPERAAFAEERMPEPAAAPPVMSWWQPAIVEEAEEPDQAQVLADIPDWARPVSSAPVDPPAETAPPAVLETVPPAVVPPLVSPDVSAPAAAPEPDAAPVETPDAHDAPSMFAPPPVLRGSFLAEPDAFPEASGEVSAVVGSPIAGPPRSAAASVSASRPGVGDFVEDTVIASRRRPKWALALPDGTTFDLSGDTAVLGRRPMPVHAAPGAQLVLVVDDTRTVSKTHALLRREAESWMVSDLGSTNGVVVVEDGAEVEVAPGAAHEVQETFLLGDAVLRLVPTDL</sequence>
<dbReference type="RefSeq" id="WP_150893263.1">
    <property type="nucleotide sequence ID" value="NZ_VYUY01000009.1"/>
</dbReference>
<dbReference type="PROSITE" id="PS50006">
    <property type="entry name" value="FHA_DOMAIN"/>
    <property type="match status" value="1"/>
</dbReference>
<keyword evidence="3" id="KW-0812">Transmembrane</keyword>
<evidence type="ECO:0000313" key="5">
    <source>
        <dbReference type="EMBL" id="KAA9133909.1"/>
    </source>
</evidence>
<evidence type="ECO:0000256" key="2">
    <source>
        <dbReference type="SAM" id="MobiDB-lite"/>
    </source>
</evidence>
<feature type="region of interest" description="Disordered" evidence="2">
    <location>
        <begin position="308"/>
        <end position="329"/>
    </location>
</feature>
<keyword evidence="3" id="KW-1133">Transmembrane helix</keyword>
<evidence type="ECO:0000256" key="1">
    <source>
        <dbReference type="ARBA" id="ARBA00022553"/>
    </source>
</evidence>
<dbReference type="Proteomes" id="UP000326838">
    <property type="component" value="Unassembled WGS sequence"/>
</dbReference>
<evidence type="ECO:0000313" key="6">
    <source>
        <dbReference type="Proteomes" id="UP000326838"/>
    </source>
</evidence>
<dbReference type="Pfam" id="PF18936">
    <property type="entry name" value="DUF5684"/>
    <property type="match status" value="1"/>
</dbReference>
<protein>
    <submittedName>
        <fullName evidence="5">FHA domain-containing protein</fullName>
    </submittedName>
</protein>
<feature type="region of interest" description="Disordered" evidence="2">
    <location>
        <begin position="212"/>
        <end position="231"/>
    </location>
</feature>
<keyword evidence="6" id="KW-1185">Reference proteome</keyword>
<keyword evidence="1" id="KW-0597">Phosphoprotein</keyword>
<feature type="domain" description="FHA" evidence="4">
    <location>
        <begin position="419"/>
        <end position="473"/>
    </location>
</feature>
<dbReference type="Gene3D" id="2.60.200.20">
    <property type="match status" value="1"/>
</dbReference>
<name>A0A5N0TKT4_9MICO</name>
<dbReference type="Pfam" id="PF00498">
    <property type="entry name" value="FHA"/>
    <property type="match status" value="1"/>
</dbReference>
<keyword evidence="3" id="KW-0472">Membrane</keyword>
<dbReference type="InterPro" id="IPR008984">
    <property type="entry name" value="SMAD_FHA_dom_sf"/>
</dbReference>